<protein>
    <submittedName>
        <fullName evidence="10">MFS transporter</fullName>
    </submittedName>
</protein>
<dbReference type="PANTHER" id="PTHR23504">
    <property type="entry name" value="MAJOR FACILITATOR SUPERFAMILY DOMAIN-CONTAINING PROTEIN 10"/>
    <property type="match status" value="1"/>
</dbReference>
<dbReference type="Gene3D" id="1.20.1250.20">
    <property type="entry name" value="MFS general substrate transporter like domains"/>
    <property type="match status" value="1"/>
</dbReference>
<dbReference type="PROSITE" id="PS00216">
    <property type="entry name" value="SUGAR_TRANSPORT_1"/>
    <property type="match status" value="1"/>
</dbReference>
<comment type="function">
    <text evidence="1">Resistance to tetracycline by an active tetracycline efflux. This is an energy-dependent process that decreases the accumulation of the antibiotic in whole cells. This protein functions as a metal-tetracycline/H(+) antiporter.</text>
</comment>
<evidence type="ECO:0000256" key="4">
    <source>
        <dbReference type="ARBA" id="ARBA00022448"/>
    </source>
</evidence>
<evidence type="ECO:0000256" key="6">
    <source>
        <dbReference type="ARBA" id="ARBA00022989"/>
    </source>
</evidence>
<gene>
    <name evidence="10" type="ORF">TH53_07555</name>
</gene>
<feature type="transmembrane region" description="Helical" evidence="8">
    <location>
        <begin position="379"/>
        <end position="399"/>
    </location>
</feature>
<feature type="transmembrane region" description="Helical" evidence="8">
    <location>
        <begin position="42"/>
        <end position="67"/>
    </location>
</feature>
<dbReference type="GO" id="GO:0022857">
    <property type="term" value="F:transmembrane transporter activity"/>
    <property type="evidence" value="ECO:0007669"/>
    <property type="project" value="InterPro"/>
</dbReference>
<evidence type="ECO:0000256" key="2">
    <source>
        <dbReference type="ARBA" id="ARBA00004141"/>
    </source>
</evidence>
<comment type="caution">
    <text evidence="10">The sequence shown here is derived from an EMBL/GenBank/DDBJ whole genome shotgun (WGS) entry which is preliminary data.</text>
</comment>
<evidence type="ECO:0000256" key="7">
    <source>
        <dbReference type="ARBA" id="ARBA00023136"/>
    </source>
</evidence>
<evidence type="ECO:0000259" key="9">
    <source>
        <dbReference type="PROSITE" id="PS50850"/>
    </source>
</evidence>
<feature type="transmembrane region" description="Helical" evidence="8">
    <location>
        <begin position="165"/>
        <end position="185"/>
    </location>
</feature>
<feature type="transmembrane region" description="Helical" evidence="8">
    <location>
        <begin position="79"/>
        <end position="102"/>
    </location>
</feature>
<feature type="transmembrane region" description="Helical" evidence="8">
    <location>
        <begin position="284"/>
        <end position="302"/>
    </location>
</feature>
<feature type="transmembrane region" description="Helical" evidence="8">
    <location>
        <begin position="7"/>
        <end position="30"/>
    </location>
</feature>
<feature type="transmembrane region" description="Helical" evidence="8">
    <location>
        <begin position="308"/>
        <end position="329"/>
    </location>
</feature>
<feature type="transmembrane region" description="Helical" evidence="8">
    <location>
        <begin position="108"/>
        <end position="125"/>
    </location>
</feature>
<dbReference type="PRINTS" id="PR01035">
    <property type="entry name" value="TCRTETA"/>
</dbReference>
<dbReference type="AlphaFoldDB" id="A0A0D0GTL6"/>
<dbReference type="GO" id="GO:0016020">
    <property type="term" value="C:membrane"/>
    <property type="evidence" value="ECO:0007669"/>
    <property type="project" value="UniProtKB-SubCell"/>
</dbReference>
<organism evidence="10 11">
    <name type="scientific">Pedobacter lusitanus</name>
    <dbReference type="NCBI Taxonomy" id="1503925"/>
    <lineage>
        <taxon>Bacteria</taxon>
        <taxon>Pseudomonadati</taxon>
        <taxon>Bacteroidota</taxon>
        <taxon>Sphingobacteriia</taxon>
        <taxon>Sphingobacteriales</taxon>
        <taxon>Sphingobacteriaceae</taxon>
        <taxon>Pedobacter</taxon>
    </lineage>
</organism>
<feature type="transmembrane region" description="Helical" evidence="8">
    <location>
        <begin position="252"/>
        <end position="272"/>
    </location>
</feature>
<feature type="transmembrane region" description="Helical" evidence="8">
    <location>
        <begin position="137"/>
        <end position="159"/>
    </location>
</feature>
<dbReference type="InterPro" id="IPR001958">
    <property type="entry name" value="Tet-R_TetA/multi-R_MdtG-like"/>
</dbReference>
<evidence type="ECO:0000313" key="11">
    <source>
        <dbReference type="Proteomes" id="UP000032049"/>
    </source>
</evidence>
<dbReference type="InterPro" id="IPR036259">
    <property type="entry name" value="MFS_trans_sf"/>
</dbReference>
<dbReference type="STRING" id="1503925.TH53_07555"/>
<keyword evidence="5 8" id="KW-0812">Transmembrane</keyword>
<dbReference type="Pfam" id="PF07690">
    <property type="entry name" value="MFS_1"/>
    <property type="match status" value="1"/>
</dbReference>
<dbReference type="InterPro" id="IPR005829">
    <property type="entry name" value="Sugar_transporter_CS"/>
</dbReference>
<feature type="domain" description="Major facilitator superfamily (MFS) profile" evidence="9">
    <location>
        <begin position="8"/>
        <end position="403"/>
    </location>
</feature>
<evidence type="ECO:0000313" key="10">
    <source>
        <dbReference type="EMBL" id="KIO77771.1"/>
    </source>
</evidence>
<evidence type="ECO:0000256" key="5">
    <source>
        <dbReference type="ARBA" id="ARBA00022692"/>
    </source>
</evidence>
<evidence type="ECO:0000256" key="3">
    <source>
        <dbReference type="ARBA" id="ARBA00007520"/>
    </source>
</evidence>
<proteinExistence type="inferred from homology"/>
<keyword evidence="6 8" id="KW-1133">Transmembrane helix</keyword>
<reference evidence="10 11" key="1">
    <citation type="submission" date="2015-01" db="EMBL/GenBank/DDBJ databases">
        <title>Draft genome sequence of Pedobacter sp. NL19 isolated from sludge of an effluent treatment pond in an abandoned uranium mine.</title>
        <authorList>
            <person name="Santos T."/>
            <person name="Caetano T."/>
            <person name="Covas C."/>
            <person name="Cruz A."/>
            <person name="Mendo S."/>
        </authorList>
    </citation>
    <scope>NUCLEOTIDE SEQUENCE [LARGE SCALE GENOMIC DNA]</scope>
    <source>
        <strain evidence="10 11">NL19</strain>
    </source>
</reference>
<evidence type="ECO:0000256" key="8">
    <source>
        <dbReference type="SAM" id="Phobius"/>
    </source>
</evidence>
<dbReference type="RefSeq" id="WP_041880319.1">
    <property type="nucleotide sequence ID" value="NZ_CP157278.1"/>
</dbReference>
<dbReference type="Proteomes" id="UP000032049">
    <property type="component" value="Unassembled WGS sequence"/>
</dbReference>
<evidence type="ECO:0000256" key="1">
    <source>
        <dbReference type="ARBA" id="ARBA00003279"/>
    </source>
</evidence>
<dbReference type="CDD" id="cd17388">
    <property type="entry name" value="MFS_TetA"/>
    <property type="match status" value="1"/>
</dbReference>
<feature type="transmembrane region" description="Helical" evidence="8">
    <location>
        <begin position="341"/>
        <end position="367"/>
    </location>
</feature>
<comment type="subcellular location">
    <subcellularLocation>
        <location evidence="2">Membrane</location>
        <topology evidence="2">Multi-pass membrane protein</topology>
    </subcellularLocation>
</comment>
<keyword evidence="11" id="KW-1185">Reference proteome</keyword>
<dbReference type="InterPro" id="IPR020846">
    <property type="entry name" value="MFS_dom"/>
</dbReference>
<accession>A0A0D0GTL6</accession>
<sequence>MASQKKSAIGFIFITLLIDFTGFGIIIPVLPKLIEQLTGGGLSLAAVYGGWLTISYSIMQFISAPILGGLSDRFGRRPVLLASLFGLGVDYIFLAFAPTIAWLFVGRIFAGITGASFTTAMAYIADVSTPEKRAQNFGLIGAAFGIGFIVGPVIGGVFSQFGLRVPFIISAVLALINWLYGYFILPESLAKENRRSFDWKRANPVGSLLHIKKYPKLMGLLAALFLLYISAHAVQSTWNYYTMEKFHWNEAWVGYSLGFVGIVVGIVQGGLIRIIIPKIGQEKAVFYGLVLYLTGFILFAFATKGWMMFAFMLPYGLAGIFGPAMQGIISNNVEANAQGEIQGVTAGLMSAAAIIGPLMMTNLFAWFTNPKHPVYFPGAPFILAAFLTLIGLFICSAALKKHHS</sequence>
<comment type="similarity">
    <text evidence="3">Belongs to the major facilitator superfamily. TCR/Tet family.</text>
</comment>
<dbReference type="PANTHER" id="PTHR23504:SF15">
    <property type="entry name" value="MAJOR FACILITATOR SUPERFAMILY (MFS) PROFILE DOMAIN-CONTAINING PROTEIN"/>
    <property type="match status" value="1"/>
</dbReference>
<keyword evidence="4" id="KW-0813">Transport</keyword>
<dbReference type="OrthoDB" id="9793283at2"/>
<feature type="transmembrane region" description="Helical" evidence="8">
    <location>
        <begin position="217"/>
        <end position="240"/>
    </location>
</feature>
<dbReference type="PROSITE" id="PS50850">
    <property type="entry name" value="MFS"/>
    <property type="match status" value="1"/>
</dbReference>
<dbReference type="InterPro" id="IPR011701">
    <property type="entry name" value="MFS"/>
</dbReference>
<keyword evidence="7 8" id="KW-0472">Membrane</keyword>
<dbReference type="SUPFAM" id="SSF103473">
    <property type="entry name" value="MFS general substrate transporter"/>
    <property type="match status" value="1"/>
</dbReference>
<dbReference type="EMBL" id="JXRA01000029">
    <property type="protein sequence ID" value="KIO77771.1"/>
    <property type="molecule type" value="Genomic_DNA"/>
</dbReference>
<name>A0A0D0GTL6_9SPHI</name>